<name>A0A0K2H194_9CORY</name>
<dbReference type="Gene3D" id="1.10.150.240">
    <property type="entry name" value="Putative phosphatase, domain 2"/>
    <property type="match status" value="1"/>
</dbReference>
<dbReference type="STRING" id="1408189.CLAC_08295"/>
<dbReference type="OrthoDB" id="9776368at2"/>
<dbReference type="GO" id="GO:0016787">
    <property type="term" value="F:hydrolase activity"/>
    <property type="evidence" value="ECO:0007669"/>
    <property type="project" value="UniProtKB-KW"/>
</dbReference>
<dbReference type="KEGG" id="clw:CLAC_08295"/>
<dbReference type="Proteomes" id="UP000058446">
    <property type="component" value="Chromosome"/>
</dbReference>
<organism evidence="1 2">
    <name type="scientific">Corynebacterium lactis RW2-5</name>
    <dbReference type="NCBI Taxonomy" id="1408189"/>
    <lineage>
        <taxon>Bacteria</taxon>
        <taxon>Bacillati</taxon>
        <taxon>Actinomycetota</taxon>
        <taxon>Actinomycetes</taxon>
        <taxon>Mycobacteriales</taxon>
        <taxon>Corynebacteriaceae</taxon>
        <taxon>Corynebacterium</taxon>
    </lineage>
</organism>
<dbReference type="AlphaFoldDB" id="A0A0K2H194"/>
<dbReference type="PANTHER" id="PTHR43434:SF20">
    <property type="entry name" value="5'-NUCLEOTIDASE"/>
    <property type="match status" value="1"/>
</dbReference>
<dbReference type="Pfam" id="PF13419">
    <property type="entry name" value="HAD_2"/>
    <property type="match status" value="1"/>
</dbReference>
<gene>
    <name evidence="1" type="ORF">CLAC_08295</name>
</gene>
<dbReference type="GO" id="GO:0005829">
    <property type="term" value="C:cytosol"/>
    <property type="evidence" value="ECO:0007669"/>
    <property type="project" value="TreeGrafter"/>
</dbReference>
<protein>
    <submittedName>
        <fullName evidence="1">HAD family hydrolase</fullName>
    </submittedName>
</protein>
<dbReference type="InterPro" id="IPR023198">
    <property type="entry name" value="PGP-like_dom2"/>
</dbReference>
<keyword evidence="1" id="KW-0378">Hydrolase</keyword>
<reference evidence="1 2" key="1">
    <citation type="submission" date="2013-10" db="EMBL/GenBank/DDBJ databases">
        <title>Complete genome sequence of Corynebacterium lactis DSM 45799(T), isolated from raw cow milk.</title>
        <authorList>
            <person name="Ruckert C."/>
            <person name="Albersmeier A."/>
            <person name="Lipski A."/>
            <person name="Kalinowski J."/>
        </authorList>
    </citation>
    <scope>NUCLEOTIDE SEQUENCE [LARGE SCALE GENOMIC DNA]</scope>
    <source>
        <strain evidence="1 2">RW2-5</strain>
    </source>
</reference>
<dbReference type="SFLD" id="SFLDG01129">
    <property type="entry name" value="C1.5:_HAD__Beta-PGM__Phosphata"/>
    <property type="match status" value="1"/>
</dbReference>
<evidence type="ECO:0000313" key="2">
    <source>
        <dbReference type="Proteomes" id="UP000058446"/>
    </source>
</evidence>
<dbReference type="RefSeq" id="WP_053412485.1">
    <property type="nucleotide sequence ID" value="NZ_CP006841.1"/>
</dbReference>
<sequence length="232" mass="25222">MSQARSTTSSFPPTVLIDVDGTIADSLPAIIEGFKVAMRAIDHPIPGEAFLRRIPGPPMVETLASLGLPPAQVDEAFTAYMDHQRGGGWAGATMFPGWPELLRRWRDDGLRLATATSKGEYFARKTLERFGLEDAFDFIGAADDDGDRRTKIDVIRYTLDQLGIPTAPEQRSAGSVVMIGDRTHDFSGAALFGIPSVAVEWGYGSAQEIAEADGSAADPEELDFTIRRMLYL</sequence>
<dbReference type="PATRIC" id="fig|1408189.4.peg.1662"/>
<dbReference type="EMBL" id="CP006841">
    <property type="protein sequence ID" value="ALA67718.1"/>
    <property type="molecule type" value="Genomic_DNA"/>
</dbReference>
<dbReference type="SUPFAM" id="SSF56784">
    <property type="entry name" value="HAD-like"/>
    <property type="match status" value="1"/>
</dbReference>
<dbReference type="Gene3D" id="3.40.50.1000">
    <property type="entry name" value="HAD superfamily/HAD-like"/>
    <property type="match status" value="1"/>
</dbReference>
<dbReference type="InterPro" id="IPR023214">
    <property type="entry name" value="HAD_sf"/>
</dbReference>
<dbReference type="InterPro" id="IPR050155">
    <property type="entry name" value="HAD-like_hydrolase_sf"/>
</dbReference>
<keyword evidence="2" id="KW-1185">Reference proteome</keyword>
<dbReference type="InterPro" id="IPR036412">
    <property type="entry name" value="HAD-like_sf"/>
</dbReference>
<proteinExistence type="predicted"/>
<dbReference type="SFLD" id="SFLDS00003">
    <property type="entry name" value="Haloacid_Dehalogenase"/>
    <property type="match status" value="1"/>
</dbReference>
<dbReference type="GO" id="GO:0004713">
    <property type="term" value="F:protein tyrosine kinase activity"/>
    <property type="evidence" value="ECO:0007669"/>
    <property type="project" value="TreeGrafter"/>
</dbReference>
<dbReference type="PANTHER" id="PTHR43434">
    <property type="entry name" value="PHOSPHOGLYCOLATE PHOSPHATASE"/>
    <property type="match status" value="1"/>
</dbReference>
<evidence type="ECO:0000313" key="1">
    <source>
        <dbReference type="EMBL" id="ALA67718.1"/>
    </source>
</evidence>
<dbReference type="InterPro" id="IPR041492">
    <property type="entry name" value="HAD_2"/>
</dbReference>
<accession>A0A0K2H194</accession>